<name>T1FVA9_HELRO</name>
<dbReference type="EMBL" id="KB097552">
    <property type="protein sequence ID" value="ESN95057.1"/>
    <property type="molecule type" value="Genomic_DNA"/>
</dbReference>
<evidence type="ECO:0000313" key="6">
    <source>
        <dbReference type="EnsemblMetazoa" id="HelroP193731"/>
    </source>
</evidence>
<dbReference type="Gene3D" id="1.25.40.10">
    <property type="entry name" value="Tetratricopeptide repeat domain"/>
    <property type="match status" value="1"/>
</dbReference>
<dbReference type="Proteomes" id="UP000015101">
    <property type="component" value="Unassembled WGS sequence"/>
</dbReference>
<feature type="compositionally biased region" description="Gly residues" evidence="4">
    <location>
        <begin position="51"/>
        <end position="62"/>
    </location>
</feature>
<dbReference type="CTD" id="20212755"/>
<reference evidence="7" key="1">
    <citation type="submission" date="2012-12" db="EMBL/GenBank/DDBJ databases">
        <authorList>
            <person name="Hellsten U."/>
            <person name="Grimwood J."/>
            <person name="Chapman J.A."/>
            <person name="Shapiro H."/>
            <person name="Aerts A."/>
            <person name="Otillar R.P."/>
            <person name="Terry A.Y."/>
            <person name="Boore J.L."/>
            <person name="Simakov O."/>
            <person name="Marletaz F."/>
            <person name="Cho S.-J."/>
            <person name="Edsinger-Gonzales E."/>
            <person name="Havlak P."/>
            <person name="Kuo D.-H."/>
            <person name="Larsson T."/>
            <person name="Lv J."/>
            <person name="Arendt D."/>
            <person name="Savage R."/>
            <person name="Osoegawa K."/>
            <person name="de Jong P."/>
            <person name="Lindberg D.R."/>
            <person name="Seaver E.C."/>
            <person name="Weisblat D.A."/>
            <person name="Putnam N.H."/>
            <person name="Grigoriev I.V."/>
            <person name="Rokhsar D.S."/>
        </authorList>
    </citation>
    <scope>NUCLEOTIDE SEQUENCE</scope>
</reference>
<feature type="region of interest" description="Disordered" evidence="4">
    <location>
        <begin position="672"/>
        <end position="691"/>
    </location>
</feature>
<dbReference type="InterPro" id="IPR013633">
    <property type="entry name" value="NRDE-2"/>
</dbReference>
<dbReference type="GO" id="GO:0005634">
    <property type="term" value="C:nucleus"/>
    <property type="evidence" value="ECO:0007669"/>
    <property type="project" value="UniProtKB-SubCell"/>
</dbReference>
<feature type="compositionally biased region" description="Acidic residues" evidence="4">
    <location>
        <begin position="673"/>
        <end position="684"/>
    </location>
</feature>
<dbReference type="GeneID" id="20212755"/>
<evidence type="ECO:0000256" key="2">
    <source>
        <dbReference type="ARBA" id="ARBA00009265"/>
    </source>
</evidence>
<proteinExistence type="inferred from homology"/>
<reference evidence="5 7" key="2">
    <citation type="journal article" date="2013" name="Nature">
        <title>Insights into bilaterian evolution from three spiralian genomes.</title>
        <authorList>
            <person name="Simakov O."/>
            <person name="Marletaz F."/>
            <person name="Cho S.J."/>
            <person name="Edsinger-Gonzales E."/>
            <person name="Havlak P."/>
            <person name="Hellsten U."/>
            <person name="Kuo D.H."/>
            <person name="Larsson T."/>
            <person name="Lv J."/>
            <person name="Arendt D."/>
            <person name="Savage R."/>
            <person name="Osoegawa K."/>
            <person name="de Jong P."/>
            <person name="Grimwood J."/>
            <person name="Chapman J.A."/>
            <person name="Shapiro H."/>
            <person name="Aerts A."/>
            <person name="Otillar R.P."/>
            <person name="Terry A.Y."/>
            <person name="Boore J.L."/>
            <person name="Grigoriev I.V."/>
            <person name="Lindberg D.R."/>
            <person name="Seaver E.C."/>
            <person name="Weisblat D.A."/>
            <person name="Putnam N.H."/>
            <person name="Rokhsar D.S."/>
        </authorList>
    </citation>
    <scope>NUCLEOTIDE SEQUENCE</scope>
</reference>
<dbReference type="PANTHER" id="PTHR13471:SF0">
    <property type="entry name" value="NUCLEAR EXOSOME REGULATOR NRDE2"/>
    <property type="match status" value="1"/>
</dbReference>
<dbReference type="InParanoid" id="T1FVA9"/>
<dbReference type="PANTHER" id="PTHR13471">
    <property type="entry name" value="TETRATRICOPEPTIDE-LIKE HELICAL"/>
    <property type="match status" value="1"/>
</dbReference>
<dbReference type="GO" id="GO:0031048">
    <property type="term" value="P:regulatory ncRNA-mediated heterochromatin formation"/>
    <property type="evidence" value="ECO:0000318"/>
    <property type="project" value="GO_Central"/>
</dbReference>
<dbReference type="RefSeq" id="XP_009026943.1">
    <property type="nucleotide sequence ID" value="XM_009028695.1"/>
</dbReference>
<comment type="subcellular location">
    <subcellularLocation>
        <location evidence="1">Nucleus</location>
    </subcellularLocation>
</comment>
<organism evidence="6 7">
    <name type="scientific">Helobdella robusta</name>
    <name type="common">Californian leech</name>
    <dbReference type="NCBI Taxonomy" id="6412"/>
    <lineage>
        <taxon>Eukaryota</taxon>
        <taxon>Metazoa</taxon>
        <taxon>Spiralia</taxon>
        <taxon>Lophotrochozoa</taxon>
        <taxon>Annelida</taxon>
        <taxon>Clitellata</taxon>
        <taxon>Hirudinea</taxon>
        <taxon>Rhynchobdellida</taxon>
        <taxon>Glossiphoniidae</taxon>
        <taxon>Helobdella</taxon>
    </lineage>
</organism>
<evidence type="ECO:0000256" key="4">
    <source>
        <dbReference type="SAM" id="MobiDB-lite"/>
    </source>
</evidence>
<dbReference type="Pfam" id="PF08424">
    <property type="entry name" value="NRDE-2"/>
    <property type="match status" value="1"/>
</dbReference>
<evidence type="ECO:0000313" key="5">
    <source>
        <dbReference type="EMBL" id="ESN95057.1"/>
    </source>
</evidence>
<sequence length="1215" mass="138627">MSLFPCFDELQQRKESAVHSDKNSNESCSKTGEVWCATTSNIATHRDGGHKNGGGDGGGGKSGAFRKNIDHKKKKEKKRQKMLSDDSSDYDDDDGGDPPNKRHKNSKIAGGMNESQSKSSSLDRLPISLSPIPSSSSSSSKPALSSERQSSQLTDDEHEFFIDVKPDRENTLYEGNYRVPTYKNIFNLHDHHTSPSTNNNSKSETNERYFSVARQLKQLNISKGLDAVVLPPSSSTSTSSPSSTIKMELAHKHDSAGATSTTNINTNNHSADDATIELQTRSFNEKLRKDPRNSQLWIEFVHFQDKKFMHDMNLSTLNARSNNDLQLLSDIKLSILDEAIKYHPHHHKLILLRQQIRESAWSKEDVISSWNQLINTHERDAKLWSSYIRYMKSKMKSFDEVLDAYKKCFTHLKHTGQVTQLINLLREASNFIMQAGQSELSISVYQLLIDMNLTAPKSIKSLSLDDQLDFLNAYWSAGAARLGEPHWVGWGVWVDKRGEVQQQQQIGIHGKSEEEVELEILSANQNNRPTCWSQLELSRSRRHWFPWRPTNDEDECEDDERMVTFDDLTQFLFKIKTNKRNDDGDDGVGGESHEENDDDYNMFILFIDFLNMMMKRSGRYDGDEAECNDECDEDDDDAAAADDDYLKNILLSGDVIKRHNHLTKLNFKLDRESDNDEDVDDDNNAEGGYNGEGFENVDDMIENLMLLGTKQFKNEFKRIFLHKYVYYKFNSLKIRGTAEKDCRKFFKSLLKENSDDVLLWMKYASFEYSCGNVELAWKVISTTRASNYNNSCKIVLERYNFDFISGYMEESAPKYKVGSSGVKTRPGVNTNLKAADVNAEKVVESLSWVLATSTSTGINSTLSDSLATLTKSDEKLCNNISRTSSTLLNIVEDAIVNMNVNANRNNNSNNKIHLSSYCLHHLGHDLLHLVHLLVRFIAITADIQVAVQIHDRVLDFLLHQTPANTATNDSNNNSRTTNDRGNDSNSKKKISSYDNMLQKFKSSLARYMIYDLWELINFYLSNHFLQQTLLIATATKHLKLFPKSLNIIRNYMMHRNENNVMACINDGLDISDLLYGGRPLLALRVAYLASLFSLYCRNNGRKSAENRMINFMTFCMNDEQTAKSSMLWYLCFLIQASVSKGKMIDIFYRATEHHPFLKKLYMLAIRYIPEKFVTIATLMANKKIRVRTYTEEVDLLMKCFQIVSASKQMNAGDDN</sequence>
<feature type="compositionally biased region" description="Acidic residues" evidence="4">
    <location>
        <begin position="86"/>
        <end position="96"/>
    </location>
</feature>
<feature type="compositionally biased region" description="Low complexity" evidence="4">
    <location>
        <begin position="119"/>
        <end position="146"/>
    </location>
</feature>
<dbReference type="EMBL" id="AMQM01007035">
    <property type="status" value="NOT_ANNOTATED_CDS"/>
    <property type="molecule type" value="Genomic_DNA"/>
</dbReference>
<accession>T1FVA9</accession>
<dbReference type="EnsemblMetazoa" id="HelroT193731">
    <property type="protein sequence ID" value="HelroP193731"/>
    <property type="gene ID" value="HelroG193731"/>
</dbReference>
<gene>
    <name evidence="6" type="primary">20212755</name>
    <name evidence="5" type="ORF">HELRODRAFT_193731</name>
</gene>
<feature type="compositionally biased region" description="Basic residues" evidence="4">
    <location>
        <begin position="69"/>
        <end position="81"/>
    </location>
</feature>
<reference evidence="6" key="3">
    <citation type="submission" date="2015-06" db="UniProtKB">
        <authorList>
            <consortium name="EnsemblMetazoa"/>
        </authorList>
    </citation>
    <scope>IDENTIFICATION</scope>
</reference>
<dbReference type="OrthoDB" id="297219at2759"/>
<evidence type="ECO:0000313" key="7">
    <source>
        <dbReference type="Proteomes" id="UP000015101"/>
    </source>
</evidence>
<dbReference type="STRING" id="6412.T1FVA9"/>
<dbReference type="AlphaFoldDB" id="T1FVA9"/>
<feature type="compositionally biased region" description="Basic and acidic residues" evidence="4">
    <location>
        <begin position="977"/>
        <end position="986"/>
    </location>
</feature>
<dbReference type="SUPFAM" id="SSF48452">
    <property type="entry name" value="TPR-like"/>
    <property type="match status" value="1"/>
</dbReference>
<keyword evidence="3" id="KW-0539">Nucleus</keyword>
<dbReference type="eggNOG" id="KOG1972">
    <property type="taxonomic scope" value="Eukaryota"/>
</dbReference>
<feature type="region of interest" description="Disordered" evidence="4">
    <location>
        <begin position="965"/>
        <end position="989"/>
    </location>
</feature>
<evidence type="ECO:0000256" key="1">
    <source>
        <dbReference type="ARBA" id="ARBA00004123"/>
    </source>
</evidence>
<protein>
    <submittedName>
        <fullName evidence="5 6">Uncharacterized protein</fullName>
    </submittedName>
</protein>
<keyword evidence="7" id="KW-1185">Reference proteome</keyword>
<comment type="similarity">
    <text evidence="2">Belongs to the NRDE2 family.</text>
</comment>
<feature type="region of interest" description="Disordered" evidence="4">
    <location>
        <begin position="1"/>
        <end position="30"/>
    </location>
</feature>
<dbReference type="InterPro" id="IPR011990">
    <property type="entry name" value="TPR-like_helical_dom_sf"/>
</dbReference>
<dbReference type="HOGENOM" id="CLU_269294_0_0_1"/>
<feature type="compositionally biased region" description="Basic and acidic residues" evidence="4">
    <location>
        <begin position="10"/>
        <end position="24"/>
    </location>
</feature>
<dbReference type="GO" id="GO:1902369">
    <property type="term" value="P:negative regulation of RNA catabolic process"/>
    <property type="evidence" value="ECO:0000318"/>
    <property type="project" value="GO_Central"/>
</dbReference>
<feature type="compositionally biased region" description="Low complexity" evidence="4">
    <location>
        <begin position="965"/>
        <end position="976"/>
    </location>
</feature>
<dbReference type="KEGG" id="hro:HELRODRAFT_193731"/>
<evidence type="ECO:0000256" key="3">
    <source>
        <dbReference type="ARBA" id="ARBA00023242"/>
    </source>
</evidence>
<feature type="region of interest" description="Disordered" evidence="4">
    <location>
        <begin position="42"/>
        <end position="162"/>
    </location>
</feature>